<evidence type="ECO:0000256" key="3">
    <source>
        <dbReference type="ARBA" id="ARBA00022723"/>
    </source>
</evidence>
<keyword evidence="5" id="KW-0411">Iron-sulfur</keyword>
<dbReference type="PANTHER" id="PTHR42836:SF1">
    <property type="entry name" value="7-CARBOXY-7-DEAZAGUANINE SYNTHASE"/>
    <property type="match status" value="1"/>
</dbReference>
<keyword evidence="8" id="KW-1185">Reference proteome</keyword>
<comment type="caution">
    <text evidence="7">The sequence shown here is derived from an EMBL/GenBank/DDBJ whole genome shotgun (WGS) entry which is preliminary data.</text>
</comment>
<dbReference type="Proteomes" id="UP001254848">
    <property type="component" value="Unassembled WGS sequence"/>
</dbReference>
<dbReference type="Pfam" id="PF04055">
    <property type="entry name" value="Radical_SAM"/>
    <property type="match status" value="1"/>
</dbReference>
<evidence type="ECO:0000313" key="8">
    <source>
        <dbReference type="Proteomes" id="UP001254848"/>
    </source>
</evidence>
<keyword evidence="3" id="KW-0479">Metal-binding</keyword>
<name>A0ABU3P333_9FIRM</name>
<evidence type="ECO:0000256" key="5">
    <source>
        <dbReference type="ARBA" id="ARBA00023014"/>
    </source>
</evidence>
<sequence>MKISKKDALIWFDFFSQLPEDEEISVKHEEIIYATFAQIEAAIDHRNDILMSEIKNLKTLENRTFFVGNESKFPQGCRSCLSGTGLSAIRKTNKCNLACKFCYNYGELQNIHPVGEGMWEIGGTKFYEKDIDLLLSIHQKPTGISYVYLEPFMEIEEYYPVIKKFSAAQIHQHLYTNGTLATEETLKSLGEAGLDELRFNLGASNCADKVIENIGLAKKFIKTVGIETPMTPEFFEAFFNKKQAIFATNLDFINCAELHLNENNIGNYYGENMYISRHGYISPIWSRELTLKFMKIADEENWDLAVHDCSNYTKFARGLNLSSKAGMWFGASNYACEFSLIPYEIFIPILNDDNFKFLTEEELPAGYKPEVIQI</sequence>
<evidence type="ECO:0000256" key="2">
    <source>
        <dbReference type="ARBA" id="ARBA00022691"/>
    </source>
</evidence>
<reference evidence="7 8" key="1">
    <citation type="submission" date="2023-07" db="EMBL/GenBank/DDBJ databases">
        <title>The novel representative of Negativicutes class, Anaeroselena agilis gen. nov. sp. nov.</title>
        <authorList>
            <person name="Prokofeva M.I."/>
            <person name="Elcheninov A.G."/>
            <person name="Klyukina A."/>
            <person name="Kublanov I.V."/>
            <person name="Frolov E.N."/>
            <person name="Podosokorskaya O.A."/>
        </authorList>
    </citation>
    <scope>NUCLEOTIDE SEQUENCE [LARGE SCALE GENOMIC DNA]</scope>
    <source>
        <strain evidence="7 8">4137-cl</strain>
    </source>
</reference>
<evidence type="ECO:0000256" key="4">
    <source>
        <dbReference type="ARBA" id="ARBA00023004"/>
    </source>
</evidence>
<dbReference type="RefSeq" id="WP_413781406.1">
    <property type="nucleotide sequence ID" value="NZ_JAUOZS010000001.1"/>
</dbReference>
<dbReference type="PANTHER" id="PTHR42836">
    <property type="entry name" value="7-CARBOXY-7-DEAZAGUANINE SYNTHASE"/>
    <property type="match status" value="1"/>
</dbReference>
<dbReference type="EMBL" id="JAUOZS010000001">
    <property type="protein sequence ID" value="MDT8902943.1"/>
    <property type="molecule type" value="Genomic_DNA"/>
</dbReference>
<evidence type="ECO:0000313" key="7">
    <source>
        <dbReference type="EMBL" id="MDT8902943.1"/>
    </source>
</evidence>
<feature type="domain" description="Radical SAM core" evidence="6">
    <location>
        <begin position="91"/>
        <end position="205"/>
    </location>
</feature>
<accession>A0ABU3P333</accession>
<keyword evidence="4" id="KW-0408">Iron</keyword>
<gene>
    <name evidence="7" type="ORF">Q4T40_17000</name>
</gene>
<dbReference type="InterPro" id="IPR007197">
    <property type="entry name" value="rSAM"/>
</dbReference>
<dbReference type="Gene3D" id="3.20.20.70">
    <property type="entry name" value="Aldolase class I"/>
    <property type="match status" value="1"/>
</dbReference>
<dbReference type="SUPFAM" id="SSF102114">
    <property type="entry name" value="Radical SAM enzymes"/>
    <property type="match status" value="1"/>
</dbReference>
<proteinExistence type="predicted"/>
<protein>
    <submittedName>
        <fullName evidence="7">Radical SAM protein</fullName>
    </submittedName>
</protein>
<dbReference type="SFLD" id="SFLDS00029">
    <property type="entry name" value="Radical_SAM"/>
    <property type="match status" value="1"/>
</dbReference>
<dbReference type="InterPro" id="IPR058240">
    <property type="entry name" value="rSAM_sf"/>
</dbReference>
<dbReference type="InterPro" id="IPR013785">
    <property type="entry name" value="Aldolase_TIM"/>
</dbReference>
<keyword evidence="2" id="KW-0949">S-adenosyl-L-methionine</keyword>
<organism evidence="7 8">
    <name type="scientific">Anaeroselena agilis</name>
    <dbReference type="NCBI Taxonomy" id="3063788"/>
    <lineage>
        <taxon>Bacteria</taxon>
        <taxon>Bacillati</taxon>
        <taxon>Bacillota</taxon>
        <taxon>Negativicutes</taxon>
        <taxon>Acetonemataceae</taxon>
        <taxon>Anaeroselena</taxon>
    </lineage>
</organism>
<keyword evidence="1" id="KW-0004">4Fe-4S</keyword>
<evidence type="ECO:0000256" key="1">
    <source>
        <dbReference type="ARBA" id="ARBA00022485"/>
    </source>
</evidence>
<evidence type="ECO:0000259" key="6">
    <source>
        <dbReference type="Pfam" id="PF04055"/>
    </source>
</evidence>
<dbReference type="CDD" id="cd01335">
    <property type="entry name" value="Radical_SAM"/>
    <property type="match status" value="1"/>
</dbReference>